<feature type="compositionally biased region" description="Polar residues" evidence="1">
    <location>
        <begin position="43"/>
        <end position="53"/>
    </location>
</feature>
<dbReference type="EMBL" id="JARBHB010000007">
    <property type="protein sequence ID" value="KAJ8879845.1"/>
    <property type="molecule type" value="Genomic_DNA"/>
</dbReference>
<evidence type="ECO:0000313" key="2">
    <source>
        <dbReference type="EMBL" id="KAJ8879845.1"/>
    </source>
</evidence>
<gene>
    <name evidence="2" type="ORF">PR048_020462</name>
</gene>
<sequence length="105" mass="12073">MYLKPTTTCYLFQEDTAVTEVVLQVENEESTVVSVNDEPGLANSIQNIRPRQQSGREDKDIGNYKKSKLSLEEERSEEADKILKSSVMRDDYSVYGEHVENELRK</sequence>
<feature type="compositionally biased region" description="Basic and acidic residues" evidence="1">
    <location>
        <begin position="54"/>
        <end position="77"/>
    </location>
</feature>
<accession>A0ABQ9H6C2</accession>
<reference evidence="2 3" key="1">
    <citation type="submission" date="2023-02" db="EMBL/GenBank/DDBJ databases">
        <title>LHISI_Scaffold_Assembly.</title>
        <authorList>
            <person name="Stuart O.P."/>
            <person name="Cleave R."/>
            <person name="Magrath M.J.L."/>
            <person name="Mikheyev A.S."/>
        </authorList>
    </citation>
    <scope>NUCLEOTIDE SEQUENCE [LARGE SCALE GENOMIC DNA]</scope>
    <source>
        <strain evidence="2">Daus_M_001</strain>
        <tissue evidence="2">Leg muscle</tissue>
    </source>
</reference>
<organism evidence="2 3">
    <name type="scientific">Dryococelus australis</name>
    <dbReference type="NCBI Taxonomy" id="614101"/>
    <lineage>
        <taxon>Eukaryota</taxon>
        <taxon>Metazoa</taxon>
        <taxon>Ecdysozoa</taxon>
        <taxon>Arthropoda</taxon>
        <taxon>Hexapoda</taxon>
        <taxon>Insecta</taxon>
        <taxon>Pterygota</taxon>
        <taxon>Neoptera</taxon>
        <taxon>Polyneoptera</taxon>
        <taxon>Phasmatodea</taxon>
        <taxon>Verophasmatodea</taxon>
        <taxon>Anareolatae</taxon>
        <taxon>Phasmatidae</taxon>
        <taxon>Eurycanthinae</taxon>
        <taxon>Dryococelus</taxon>
    </lineage>
</organism>
<name>A0ABQ9H6C2_9NEOP</name>
<protein>
    <submittedName>
        <fullName evidence="2">Uncharacterized protein</fullName>
    </submittedName>
</protein>
<proteinExistence type="predicted"/>
<evidence type="ECO:0000313" key="3">
    <source>
        <dbReference type="Proteomes" id="UP001159363"/>
    </source>
</evidence>
<comment type="caution">
    <text evidence="2">The sequence shown here is derived from an EMBL/GenBank/DDBJ whole genome shotgun (WGS) entry which is preliminary data.</text>
</comment>
<feature type="region of interest" description="Disordered" evidence="1">
    <location>
        <begin position="43"/>
        <end position="77"/>
    </location>
</feature>
<keyword evidence="3" id="KW-1185">Reference proteome</keyword>
<evidence type="ECO:0000256" key="1">
    <source>
        <dbReference type="SAM" id="MobiDB-lite"/>
    </source>
</evidence>
<dbReference type="Proteomes" id="UP001159363">
    <property type="component" value="Chromosome 6"/>
</dbReference>